<feature type="signal peptide" evidence="1">
    <location>
        <begin position="1"/>
        <end position="19"/>
    </location>
</feature>
<dbReference type="InterPro" id="IPR025665">
    <property type="entry name" value="Beta-barrel_OMP_2"/>
</dbReference>
<evidence type="ECO:0000313" key="4">
    <source>
        <dbReference type="Proteomes" id="UP000252081"/>
    </source>
</evidence>
<proteinExistence type="predicted"/>
<feature type="domain" description="Outer membrane protein beta-barrel" evidence="2">
    <location>
        <begin position="19"/>
        <end position="191"/>
    </location>
</feature>
<evidence type="ECO:0000313" key="3">
    <source>
        <dbReference type="EMBL" id="RBQ08754.1"/>
    </source>
</evidence>
<name>A0A366L622_9SPHI</name>
<dbReference type="Pfam" id="PF13568">
    <property type="entry name" value="OMP_b-brl_2"/>
    <property type="match status" value="1"/>
</dbReference>
<dbReference type="RefSeq" id="WP_113948424.1">
    <property type="nucleotide sequence ID" value="NZ_QNQU01000006.1"/>
</dbReference>
<evidence type="ECO:0000256" key="1">
    <source>
        <dbReference type="SAM" id="SignalP"/>
    </source>
</evidence>
<evidence type="ECO:0000259" key="2">
    <source>
        <dbReference type="Pfam" id="PF13568"/>
    </source>
</evidence>
<reference evidence="3 4" key="1">
    <citation type="submission" date="2018-07" db="EMBL/GenBank/DDBJ databases">
        <title>A draft genome of a endophytic bacteria, a new species of Pedobacter.</title>
        <authorList>
            <person name="Zhang Z.D."/>
            <person name="Chen Z.J."/>
        </authorList>
    </citation>
    <scope>NUCLEOTIDE SEQUENCE [LARGE SCALE GENOMIC DNA]</scope>
    <source>
        <strain evidence="3 4">RS10</strain>
    </source>
</reference>
<dbReference type="Proteomes" id="UP000252081">
    <property type="component" value="Unassembled WGS sequence"/>
</dbReference>
<accession>A0A366L622</accession>
<organism evidence="3 4">
    <name type="scientific">Pedobacter miscanthi</name>
    <dbReference type="NCBI Taxonomy" id="2259170"/>
    <lineage>
        <taxon>Bacteria</taxon>
        <taxon>Pseudomonadati</taxon>
        <taxon>Bacteroidota</taxon>
        <taxon>Sphingobacteriia</taxon>
        <taxon>Sphingobacteriales</taxon>
        <taxon>Sphingobacteriaceae</taxon>
        <taxon>Pedobacter</taxon>
    </lineage>
</organism>
<protein>
    <recommendedName>
        <fullName evidence="2">Outer membrane protein beta-barrel domain-containing protein</fullName>
    </recommendedName>
</protein>
<keyword evidence="1" id="KW-0732">Signal</keyword>
<dbReference type="OrthoDB" id="1150878at2"/>
<dbReference type="AlphaFoldDB" id="A0A366L622"/>
<comment type="caution">
    <text evidence="3">The sequence shown here is derived from an EMBL/GenBank/DDBJ whole genome shotgun (WGS) entry which is preliminary data.</text>
</comment>
<keyword evidence="4" id="KW-1185">Reference proteome</keyword>
<gene>
    <name evidence="3" type="ORF">DRW42_08595</name>
</gene>
<feature type="chain" id="PRO_5016569674" description="Outer membrane protein beta-barrel domain-containing protein" evidence="1">
    <location>
        <begin position="20"/>
        <end position="220"/>
    </location>
</feature>
<sequence>MKKIFLCLFTLALGLVVSAQEKPLQISVKAGVTFPKITASKDAIAFDGGAIRESSVNTSFYIGATVDIPLGKNIAFQPGFSIVGKGTEASYFSNNTASGKINLLYFEIPANAVAYIPVGKQKIFFGVGPYLGIALSGTAKYQYVINDDVVKPDKQNIKFGPDKDFKRFDFGGNALVGFQFSNKLNIQGGVSASASKISNSRDVYLNAKNLVYSVGLGFTF</sequence>
<dbReference type="EMBL" id="QNQU01000006">
    <property type="protein sequence ID" value="RBQ08754.1"/>
    <property type="molecule type" value="Genomic_DNA"/>
</dbReference>